<evidence type="ECO:0000256" key="1">
    <source>
        <dbReference type="SAM" id="MobiDB-lite"/>
    </source>
</evidence>
<dbReference type="InterPro" id="IPR039032">
    <property type="entry name" value="Rim-like"/>
</dbReference>
<dbReference type="PANTHER" id="PTHR12157:SF21">
    <property type="entry name" value="RAB3 INTERACTING MOLECULE, ISOFORM F"/>
    <property type="match status" value="1"/>
</dbReference>
<dbReference type="Proteomes" id="UP000606786">
    <property type="component" value="Unassembled WGS sequence"/>
</dbReference>
<gene>
    <name evidence="2" type="ORF">CCAP1982_LOCUS5202</name>
</gene>
<dbReference type="GO" id="GO:0048788">
    <property type="term" value="C:cytoskeleton of presynaptic active zone"/>
    <property type="evidence" value="ECO:0007669"/>
    <property type="project" value="TreeGrafter"/>
</dbReference>
<dbReference type="GO" id="GO:0050806">
    <property type="term" value="P:positive regulation of synaptic transmission"/>
    <property type="evidence" value="ECO:0007669"/>
    <property type="project" value="TreeGrafter"/>
</dbReference>
<dbReference type="GO" id="GO:0031267">
    <property type="term" value="F:small GTPase binding"/>
    <property type="evidence" value="ECO:0007669"/>
    <property type="project" value="InterPro"/>
</dbReference>
<keyword evidence="3" id="KW-1185">Reference proteome</keyword>
<dbReference type="PANTHER" id="PTHR12157">
    <property type="entry name" value="REGULATING SYNAPTIC MEMBRANE EXOCYTOSIS PROTEIN"/>
    <property type="match status" value="1"/>
</dbReference>
<sequence length="122" mass="13259">MLDDDFSEYDKDKNGGGGEEKKDDANFSQSVEEKVDGSLSDTATDRKKGAVEQERSPKGGSGMGKKSNSTSQLSATGRKRRMGFGKKGKNSFTVHRSEEVLPGEIRGHCRAARHPKPMAARL</sequence>
<feature type="compositionally biased region" description="Basic and acidic residues" evidence="1">
    <location>
        <begin position="43"/>
        <end position="57"/>
    </location>
</feature>
<feature type="compositionally biased region" description="Basic and acidic residues" evidence="1">
    <location>
        <begin position="8"/>
        <end position="36"/>
    </location>
</feature>
<dbReference type="GO" id="GO:0048167">
    <property type="term" value="P:regulation of synaptic plasticity"/>
    <property type="evidence" value="ECO:0007669"/>
    <property type="project" value="TreeGrafter"/>
</dbReference>
<dbReference type="GO" id="GO:0042734">
    <property type="term" value="C:presynaptic membrane"/>
    <property type="evidence" value="ECO:0007669"/>
    <property type="project" value="TreeGrafter"/>
</dbReference>
<evidence type="ECO:0000313" key="2">
    <source>
        <dbReference type="EMBL" id="CAD6996534.1"/>
    </source>
</evidence>
<organism evidence="2 3">
    <name type="scientific">Ceratitis capitata</name>
    <name type="common">Mediterranean fruit fly</name>
    <name type="synonym">Tephritis capitata</name>
    <dbReference type="NCBI Taxonomy" id="7213"/>
    <lineage>
        <taxon>Eukaryota</taxon>
        <taxon>Metazoa</taxon>
        <taxon>Ecdysozoa</taxon>
        <taxon>Arthropoda</taxon>
        <taxon>Hexapoda</taxon>
        <taxon>Insecta</taxon>
        <taxon>Pterygota</taxon>
        <taxon>Neoptera</taxon>
        <taxon>Endopterygota</taxon>
        <taxon>Diptera</taxon>
        <taxon>Brachycera</taxon>
        <taxon>Muscomorpha</taxon>
        <taxon>Tephritoidea</taxon>
        <taxon>Tephritidae</taxon>
        <taxon>Ceratitis</taxon>
        <taxon>Ceratitis</taxon>
    </lineage>
</organism>
<dbReference type="OrthoDB" id="420032at2759"/>
<name>A0A811UCC1_CERCA</name>
<proteinExistence type="predicted"/>
<dbReference type="EMBL" id="CAJHJT010000001">
    <property type="protein sequence ID" value="CAD6996534.1"/>
    <property type="molecule type" value="Genomic_DNA"/>
</dbReference>
<protein>
    <submittedName>
        <fullName evidence="2">(Mediterranean fruit fly) hypothetical protein</fullName>
    </submittedName>
</protein>
<reference evidence="2" key="1">
    <citation type="submission" date="2020-11" db="EMBL/GenBank/DDBJ databases">
        <authorList>
            <person name="Whitehead M."/>
        </authorList>
    </citation>
    <scope>NUCLEOTIDE SEQUENCE</scope>
    <source>
        <strain evidence="2">EGII</strain>
    </source>
</reference>
<dbReference type="AlphaFoldDB" id="A0A811UCC1"/>
<feature type="region of interest" description="Disordered" evidence="1">
    <location>
        <begin position="1"/>
        <end position="99"/>
    </location>
</feature>
<dbReference type="GO" id="GO:0048791">
    <property type="term" value="P:calcium ion-regulated exocytosis of neurotransmitter"/>
    <property type="evidence" value="ECO:0007669"/>
    <property type="project" value="TreeGrafter"/>
</dbReference>
<dbReference type="GO" id="GO:0044325">
    <property type="term" value="F:transmembrane transporter binding"/>
    <property type="evidence" value="ECO:0007669"/>
    <property type="project" value="TreeGrafter"/>
</dbReference>
<feature type="compositionally biased region" description="Basic residues" evidence="1">
    <location>
        <begin position="77"/>
        <end position="89"/>
    </location>
</feature>
<comment type="caution">
    <text evidence="2">The sequence shown here is derived from an EMBL/GenBank/DDBJ whole genome shotgun (WGS) entry which is preliminary data.</text>
</comment>
<evidence type="ECO:0000313" key="3">
    <source>
        <dbReference type="Proteomes" id="UP000606786"/>
    </source>
</evidence>
<dbReference type="GO" id="GO:0042391">
    <property type="term" value="P:regulation of membrane potential"/>
    <property type="evidence" value="ECO:0007669"/>
    <property type="project" value="TreeGrafter"/>
</dbReference>
<accession>A0A811UCC1</accession>